<dbReference type="PANTHER" id="PTHR15502">
    <property type="entry name" value="CALCINEURIN-BINDING PROTEIN CABIN 1-RELATED"/>
    <property type="match status" value="1"/>
</dbReference>
<feature type="compositionally biased region" description="Basic and acidic residues" evidence="4">
    <location>
        <begin position="570"/>
        <end position="589"/>
    </location>
</feature>
<protein>
    <submittedName>
        <fullName evidence="5">Uncharacterized protein LOC100182772</fullName>
    </submittedName>
</protein>
<feature type="compositionally biased region" description="Basic residues" evidence="4">
    <location>
        <begin position="515"/>
        <end position="529"/>
    </location>
</feature>
<feature type="compositionally biased region" description="Basic and acidic residues" evidence="4">
    <location>
        <begin position="321"/>
        <end position="336"/>
    </location>
</feature>
<feature type="region of interest" description="Disordered" evidence="4">
    <location>
        <begin position="1899"/>
        <end position="1951"/>
    </location>
</feature>
<feature type="compositionally biased region" description="Polar residues" evidence="4">
    <location>
        <begin position="1770"/>
        <end position="1784"/>
    </location>
</feature>
<reference evidence="5" key="1">
    <citation type="submission" date="2020-04" db="EMBL/GenBank/DDBJ databases">
        <authorList>
            <person name="Neveu A P."/>
        </authorList>
    </citation>
    <scope>NUCLEOTIDE SEQUENCE</scope>
    <source>
        <tissue evidence="5">Whole embryo</tissue>
    </source>
</reference>
<keyword evidence="2" id="KW-0539">Nucleus</keyword>
<feature type="compositionally biased region" description="Basic and acidic residues" evidence="4">
    <location>
        <begin position="2171"/>
        <end position="2182"/>
    </location>
</feature>
<feature type="region of interest" description="Disordered" evidence="4">
    <location>
        <begin position="321"/>
        <end position="348"/>
    </location>
</feature>
<dbReference type="Pfam" id="PF13181">
    <property type="entry name" value="TPR_8"/>
    <property type="match status" value="1"/>
</dbReference>
<feature type="region of interest" description="Disordered" evidence="4">
    <location>
        <begin position="1500"/>
        <end position="1567"/>
    </location>
</feature>
<dbReference type="SMART" id="SM00028">
    <property type="entry name" value="TPR"/>
    <property type="match status" value="3"/>
</dbReference>
<feature type="region of interest" description="Disordered" evidence="4">
    <location>
        <begin position="482"/>
        <end position="540"/>
    </location>
</feature>
<dbReference type="InterPro" id="IPR011990">
    <property type="entry name" value="TPR-like_helical_dom_sf"/>
</dbReference>
<evidence type="ECO:0000313" key="5">
    <source>
        <dbReference type="EMBL" id="CAB3262754.1"/>
    </source>
</evidence>
<dbReference type="GO" id="GO:0006325">
    <property type="term" value="P:chromatin organization"/>
    <property type="evidence" value="ECO:0007669"/>
    <property type="project" value="InterPro"/>
</dbReference>
<feature type="region of interest" description="Disordered" evidence="4">
    <location>
        <begin position="2005"/>
        <end position="2024"/>
    </location>
</feature>
<feature type="compositionally biased region" description="Polar residues" evidence="4">
    <location>
        <begin position="2064"/>
        <end position="2080"/>
    </location>
</feature>
<dbReference type="Gene3D" id="1.25.40.10">
    <property type="entry name" value="Tetratricopeptide repeat domain"/>
    <property type="match status" value="1"/>
</dbReference>
<feature type="compositionally biased region" description="Basic and acidic residues" evidence="4">
    <location>
        <begin position="1556"/>
        <end position="1567"/>
    </location>
</feature>
<evidence type="ECO:0000256" key="4">
    <source>
        <dbReference type="SAM" id="MobiDB-lite"/>
    </source>
</evidence>
<dbReference type="GO" id="GO:0031491">
    <property type="term" value="F:nucleosome binding"/>
    <property type="evidence" value="ECO:0007669"/>
    <property type="project" value="TreeGrafter"/>
</dbReference>
<dbReference type="InterPro" id="IPR019734">
    <property type="entry name" value="TPR_rpt"/>
</dbReference>
<feature type="region of interest" description="Disordered" evidence="4">
    <location>
        <begin position="2061"/>
        <end position="2080"/>
    </location>
</feature>
<accession>A0A6F9DH11</accession>
<proteinExistence type="evidence at transcript level"/>
<feature type="compositionally biased region" description="Polar residues" evidence="4">
    <location>
        <begin position="1901"/>
        <end position="1922"/>
    </location>
</feature>
<evidence type="ECO:0000256" key="1">
    <source>
        <dbReference type="ARBA" id="ARBA00004123"/>
    </source>
</evidence>
<feature type="region of interest" description="Disordered" evidence="4">
    <location>
        <begin position="1770"/>
        <end position="1797"/>
    </location>
</feature>
<dbReference type="InterPro" id="IPR033053">
    <property type="entry name" value="Hir3/CABIN1"/>
</dbReference>
<organism evidence="5">
    <name type="scientific">Phallusia mammillata</name>
    <dbReference type="NCBI Taxonomy" id="59560"/>
    <lineage>
        <taxon>Eukaryota</taxon>
        <taxon>Metazoa</taxon>
        <taxon>Chordata</taxon>
        <taxon>Tunicata</taxon>
        <taxon>Ascidiacea</taxon>
        <taxon>Phlebobranchia</taxon>
        <taxon>Ascidiidae</taxon>
        <taxon>Phallusia</taxon>
    </lineage>
</organism>
<feature type="region of interest" description="Disordered" evidence="4">
    <location>
        <begin position="1970"/>
        <end position="1999"/>
    </location>
</feature>
<feature type="compositionally biased region" description="Polar residues" evidence="4">
    <location>
        <begin position="482"/>
        <end position="492"/>
    </location>
</feature>
<gene>
    <name evidence="5" type="primary">LOC100182772</name>
</gene>
<evidence type="ECO:0000256" key="2">
    <source>
        <dbReference type="ARBA" id="ARBA00023242"/>
    </source>
</evidence>
<dbReference type="GO" id="GO:0005634">
    <property type="term" value="C:nucleus"/>
    <property type="evidence" value="ECO:0007669"/>
    <property type="project" value="UniProtKB-SubCell"/>
</dbReference>
<feature type="compositionally biased region" description="Polar residues" evidence="4">
    <location>
        <begin position="1508"/>
        <end position="1523"/>
    </location>
</feature>
<feature type="repeat" description="TPR" evidence="3">
    <location>
        <begin position="1183"/>
        <end position="1216"/>
    </location>
</feature>
<feature type="compositionally biased region" description="Polar residues" evidence="4">
    <location>
        <begin position="558"/>
        <end position="569"/>
    </location>
</feature>
<comment type="subcellular location">
    <subcellularLocation>
        <location evidence="1">Nucleus</location>
    </subcellularLocation>
</comment>
<feature type="region of interest" description="Disordered" evidence="4">
    <location>
        <begin position="2153"/>
        <end position="2200"/>
    </location>
</feature>
<feature type="compositionally biased region" description="Basic residues" evidence="4">
    <location>
        <begin position="495"/>
        <end position="504"/>
    </location>
</feature>
<sequence>MFKLAALNDKDIEDKSRDTDGKTKGTKEAQEVHAFDLYNKALQLQRDNQHDLAFRVYEQLLKTSLVTDAASTLVDENGEATERPLKDPGLILKYSTHKNLASISADKGDIDTAMEHYLQAVMLDTTDVTLWQRIGTHAISLGKLALARHAFTSGLTCNENYWPCLDAAVTVLFALLDYESCLYWISKAFERNPAYAKGLVLREKMFRDCPHLRKDTQNLFRNCDFSIYEMDVDEEEVKEYIDEAMLLRERHRKSCVSVPPGDVAIRPEMLNLTWANLGKCLVSTYEYISTTDDNATFTSKCVFTNIQFLEDQLEQKKQAIKEKEANENKQDDETTKPKSPYIPGEVSEDSVDSMLGLDLAMEVQKTSPARMSVSFDLAVPDNFCSSQDSTQQSMDIGNAVFTEVNQLLVELVDEVAKQDDQVAVESNDEDVVEEIMKEMISMVVQGYKLMFDDKGGVVEDVLQQLISDVVKNVNGAEIVSESATDTNTSQEMSFKGKRATKRKRNLTDALDEHSKRRSTRVRVSTKKKQQQVLKILAPPPPKTDYRSKLIKLLPASLLNRSPNNTSTSTKQDESKNKERSVHPRSRDPNPSKYDVITEANDVLEFVKNNNGEAIVDLLHRFDLVLSEKASWQWAKGTKEMLVSVFACTQKHLQFMELDEVDSEDNMRRCRDDLYSILNCVECQIDCNEKKVKTSHELTAEELDGHIHYLESALLHKRIFRTTSSHSLDSLPLQDIRHFAMRFLWARSKLTGPFRPSDEAIRDLNVCKDLLVKASRPHIPEPFGTSDHGPFYLHLPNLHNGPIISMKTVKNRLEVFERKQVLDNVKRLFESESYSEVIELLCSTLNDTPQISTNPDRPRQIRQLLISHEKMLDNVGVARSASYVVAEIVTNAEKASELKDNRDDEVVESQTNKRSLKEWTSTLHVVVQITARALDNEASSFDQLTTDDRSRLCNGIASAIGFVFTELDEGRSFLAKNTAANLATLQWIILYKLVKYEERHIDFPTEVTEIPSSFCVLNTAHQWTGERGMCIVNNGQLLRFTIQEYNTRVKRIKQHLLPSVRDSISRMVEQCFCCLFAYPSRGKVRYLQEHSVKQLTATWPDYLAMFSFSRPPRLPEFDSFKAITVSFDFTQLILRAINFVPQSVQSQIPNSDSDVTAFVESHRDDVTAGLKTLEGGKDEVRALGDMYYLLGDYNFKNKDMTKAVKYYSLDLRINPTRFDSWAGMALARSSQTDDRLRLCESKKSQHKLSDSGTEKKGLVALSCFKRALNFESTSAKLLIEHGSLAYWMHSMYSRQIKRKSSQLSEEDIKTINNKKDEMLKIARKSFEVVRECDTEEIYGEEWFIDYMTGKLCEKERKPIRVYLRYFQSAAEILHRRHAKYPKRIQPKYGAVNDMAIEALEMHFRVHCSILKYLMSRVKNNSGQKVEYDVTSDEVAFMKDLVDQMSKSPFVLREERKSTTQFAVAADVNKPPKLAAVSESSDLTMGSLLPDSVLQALHIEVEEKTDEDTQPSVLSTDGDTQGTVTSERRDSSSRQEMAGSSDDAQANVLKGQDGSFDPARRPSVDDHVRHEKDCDAIITACESALRLCLRRFPQHNKSAYRLAQLYCTNSSKKHLDWSRDLLFGSPSPWQQKWHMPAPGLLSDRNKTNLFNGVWRIPMDDIDRPGSFSAHLRRCVALLTDVMREMGDHQSLLHLHNMLNRSPDHGRKYLRDDDRIQLARQALVYCRSVLHRKVSELKLSVSPNRNTRKSDLGVEPKLGPSFATVGKYIQTGQPSMPFSSMTTTANPDKSHRMDNSDITDSCQTSSAVEESLNLVMDAYKVFQDTQRHPDSTTKVDTSVDEHDVTQQRLLADAYHKYTCCVAVHSSNDDTATVALQEKLPDSLVVPTFEQAVRFCQHRAFVRKQASSTNSKSHVTSTTPSQTSIKSPKDHTQPPSDTARLTHDDAMRSDSGGATAAANHVKGLSLVDAAMGNADSTENSKEGSGSNPTPAEPGKPSGDHTSKVTMVEKEGKKYTRIGPPLSKPGLGNHSFMPSSGSAFTATSRLGGDEGSKQKRLRVDPGLKHLMLPTTSDVNGSSNKRLVRSTSVPVTQTHLDEQDADAENKPPYVHRAIYRTGSSVSDYTLDRLKKSILARTSAALVRKPSITEQEMMQIGNDVDYDSSSQSEDEDDATNDETSRSNKRKYCDDGPNPVNPDSFTEVPVTSPLAAMQSTVITTAGST</sequence>
<dbReference type="PANTHER" id="PTHR15502:SF7">
    <property type="entry name" value="CALCINEURIN-BINDING PROTEIN CABIN-1"/>
    <property type="match status" value="1"/>
</dbReference>
<evidence type="ECO:0000256" key="3">
    <source>
        <dbReference type="PROSITE-ProRule" id="PRU00339"/>
    </source>
</evidence>
<feature type="compositionally biased region" description="Polar residues" evidence="4">
    <location>
        <begin position="1970"/>
        <end position="1985"/>
    </location>
</feature>
<dbReference type="PROSITE" id="PS50005">
    <property type="entry name" value="TPR"/>
    <property type="match status" value="1"/>
</dbReference>
<keyword evidence="3" id="KW-0802">TPR repeat</keyword>
<name>A0A6F9DH11_9ASCI</name>
<dbReference type="SUPFAM" id="SSF48452">
    <property type="entry name" value="TPR-like"/>
    <property type="match status" value="1"/>
</dbReference>
<dbReference type="EMBL" id="LR786892">
    <property type="protein sequence ID" value="CAB3262754.1"/>
    <property type="molecule type" value="mRNA"/>
</dbReference>
<feature type="region of interest" description="Disordered" evidence="4">
    <location>
        <begin position="556"/>
        <end position="593"/>
    </location>
</feature>